<evidence type="ECO:0000256" key="2">
    <source>
        <dbReference type="ARBA" id="ARBA00022448"/>
    </source>
</evidence>
<dbReference type="HOGENOM" id="CLU_006298_0_0_0"/>
<protein>
    <submittedName>
        <fullName evidence="9">Cna B-type protein</fullName>
    </submittedName>
</protein>
<keyword evidence="2" id="KW-0813">Transport</keyword>
<dbReference type="GO" id="GO:0015344">
    <property type="term" value="F:siderophore uptake transmembrane transporter activity"/>
    <property type="evidence" value="ECO:0007669"/>
    <property type="project" value="TreeGrafter"/>
</dbReference>
<dbReference type="InterPro" id="IPR039426">
    <property type="entry name" value="TonB-dep_rcpt-like"/>
</dbReference>
<proteinExistence type="predicted"/>
<evidence type="ECO:0000256" key="3">
    <source>
        <dbReference type="ARBA" id="ARBA00022452"/>
    </source>
</evidence>
<keyword evidence="5" id="KW-0472">Membrane</keyword>
<reference evidence="9 10" key="1">
    <citation type="submission" date="2011-11" db="EMBL/GenBank/DDBJ databases">
        <title>Complete sequence of Granulicella mallensis MP5ACTX8.</title>
        <authorList>
            <consortium name="US DOE Joint Genome Institute"/>
            <person name="Lucas S."/>
            <person name="Copeland A."/>
            <person name="Lapidus A."/>
            <person name="Cheng J.-F."/>
            <person name="Goodwin L."/>
            <person name="Pitluck S."/>
            <person name="Peters L."/>
            <person name="Lu M."/>
            <person name="Detter J.C."/>
            <person name="Han C."/>
            <person name="Tapia R."/>
            <person name="Land M."/>
            <person name="Hauser L."/>
            <person name="Kyrpides N."/>
            <person name="Ivanova N."/>
            <person name="Mikhailova N."/>
            <person name="Pagani I."/>
            <person name="Rawat S."/>
            <person name="Mannisto M."/>
            <person name="Haggblom M."/>
            <person name="Woyke T."/>
        </authorList>
    </citation>
    <scope>NUCLEOTIDE SEQUENCE [LARGE SCALE GENOMIC DNA]</scope>
    <source>
        <strain evidence="10">ATCC BAA-1857 / DSM 23137 / MP5ACTX8</strain>
    </source>
</reference>
<dbReference type="eggNOG" id="COG1629">
    <property type="taxonomic scope" value="Bacteria"/>
</dbReference>
<keyword evidence="6" id="KW-0998">Cell outer membrane</keyword>
<feature type="chain" id="PRO_5003512742" evidence="7">
    <location>
        <begin position="45"/>
        <end position="1171"/>
    </location>
</feature>
<dbReference type="InterPro" id="IPR008969">
    <property type="entry name" value="CarboxyPept-like_regulatory"/>
</dbReference>
<dbReference type="STRING" id="682795.AciX8_4086"/>
<dbReference type="Proteomes" id="UP000007113">
    <property type="component" value="Chromosome"/>
</dbReference>
<dbReference type="GO" id="GO:0044718">
    <property type="term" value="P:siderophore transmembrane transport"/>
    <property type="evidence" value="ECO:0007669"/>
    <property type="project" value="TreeGrafter"/>
</dbReference>
<feature type="domain" description="TonB-dependent transporter Oar-like beta-barrel" evidence="8">
    <location>
        <begin position="264"/>
        <end position="1164"/>
    </location>
</feature>
<keyword evidence="7" id="KW-0732">Signal</keyword>
<keyword evidence="3" id="KW-1134">Transmembrane beta strand</keyword>
<dbReference type="Pfam" id="PF13620">
    <property type="entry name" value="CarboxypepD_reg"/>
    <property type="match status" value="1"/>
</dbReference>
<keyword evidence="4" id="KW-0812">Transmembrane</keyword>
<evidence type="ECO:0000313" key="9">
    <source>
        <dbReference type="EMBL" id="AEU38367.1"/>
    </source>
</evidence>
<comment type="subcellular location">
    <subcellularLocation>
        <location evidence="1">Cell outer membrane</location>
        <topology evidence="1">Multi-pass membrane protein</topology>
    </subcellularLocation>
</comment>
<dbReference type="PANTHER" id="PTHR30069:SF46">
    <property type="entry name" value="OAR PROTEIN"/>
    <property type="match status" value="1"/>
</dbReference>
<dbReference type="PANTHER" id="PTHR30069">
    <property type="entry name" value="TONB-DEPENDENT OUTER MEMBRANE RECEPTOR"/>
    <property type="match status" value="1"/>
</dbReference>
<dbReference type="SUPFAM" id="SSF49464">
    <property type="entry name" value="Carboxypeptidase regulatory domain-like"/>
    <property type="match status" value="1"/>
</dbReference>
<dbReference type="AlphaFoldDB" id="G8NQ33"/>
<dbReference type="Gene3D" id="2.40.170.20">
    <property type="entry name" value="TonB-dependent receptor, beta-barrel domain"/>
    <property type="match status" value="1"/>
</dbReference>
<evidence type="ECO:0000256" key="1">
    <source>
        <dbReference type="ARBA" id="ARBA00004571"/>
    </source>
</evidence>
<dbReference type="InterPro" id="IPR036942">
    <property type="entry name" value="Beta-barrel_TonB_sf"/>
</dbReference>
<keyword evidence="10" id="KW-1185">Reference proteome</keyword>
<evidence type="ECO:0000256" key="7">
    <source>
        <dbReference type="SAM" id="SignalP"/>
    </source>
</evidence>
<evidence type="ECO:0000256" key="5">
    <source>
        <dbReference type="ARBA" id="ARBA00023136"/>
    </source>
</evidence>
<feature type="signal peptide" evidence="7">
    <location>
        <begin position="1"/>
        <end position="44"/>
    </location>
</feature>
<evidence type="ECO:0000256" key="4">
    <source>
        <dbReference type="ARBA" id="ARBA00022692"/>
    </source>
</evidence>
<dbReference type="OrthoDB" id="97893at2"/>
<evidence type="ECO:0000256" key="6">
    <source>
        <dbReference type="ARBA" id="ARBA00023237"/>
    </source>
</evidence>
<accession>G8NQ33</accession>
<evidence type="ECO:0000313" key="10">
    <source>
        <dbReference type="Proteomes" id="UP000007113"/>
    </source>
</evidence>
<gene>
    <name evidence="9" type="ordered locus">AciX8_4086</name>
</gene>
<dbReference type="EMBL" id="CP003130">
    <property type="protein sequence ID" value="AEU38367.1"/>
    <property type="molecule type" value="Genomic_DNA"/>
</dbReference>
<dbReference type="SUPFAM" id="SSF56935">
    <property type="entry name" value="Porins"/>
    <property type="match status" value="1"/>
</dbReference>
<dbReference type="KEGG" id="gma:AciX8_4086"/>
<name>G8NQ33_GRAMM</name>
<evidence type="ECO:0000259" key="8">
    <source>
        <dbReference type="Pfam" id="PF25183"/>
    </source>
</evidence>
<dbReference type="GO" id="GO:0009279">
    <property type="term" value="C:cell outer membrane"/>
    <property type="evidence" value="ECO:0007669"/>
    <property type="project" value="UniProtKB-SubCell"/>
</dbReference>
<dbReference type="RefSeq" id="WP_014267238.1">
    <property type="nucleotide sequence ID" value="NC_016631.1"/>
</dbReference>
<dbReference type="InterPro" id="IPR057601">
    <property type="entry name" value="Oar-like_b-barrel"/>
</dbReference>
<dbReference type="Pfam" id="PF25183">
    <property type="entry name" value="OMP_b-brl_4"/>
    <property type="match status" value="1"/>
</dbReference>
<organism evidence="9 10">
    <name type="scientific">Granulicella mallensis (strain ATCC BAA-1857 / DSM 23137 / MP5ACTX8)</name>
    <dbReference type="NCBI Taxonomy" id="682795"/>
    <lineage>
        <taxon>Bacteria</taxon>
        <taxon>Pseudomonadati</taxon>
        <taxon>Acidobacteriota</taxon>
        <taxon>Terriglobia</taxon>
        <taxon>Terriglobales</taxon>
        <taxon>Acidobacteriaceae</taxon>
        <taxon>Granulicella</taxon>
    </lineage>
</organism>
<dbReference type="Gene3D" id="2.60.40.1120">
    <property type="entry name" value="Carboxypeptidase-like, regulatory domain"/>
    <property type="match status" value="1"/>
</dbReference>
<sequence length="1171" mass="126789">MSAHISPSMKPLQSFHHSRPRVASFLFGLCVALCCVLSSGVAFAQSSSVNGHIMDSSGVPVEGATVAITSTTTSETRSVATNHDGYFLFPPLAPGSYVLHTSAPSFARFTLENIKLEVGGSRSVDVTLQPESQSQTVEVNATAPELITDNPDRGNVIESEFVQNTPLNIRNPLQLVNFAQGVTAYSSDSGNNDQSEALTNTFRINGGKIATTESLLDGAANTTLYDYNAIADVPQVDAIQEFKVLTTAYAPEWGRTSGGIVTFATKSGTNQLHGSAFEYLRNSALDANSYNSDAAGLKKPHFQRNQFGYALGGPVVLPHLYNGTKRTFFFSTFEGLRQSQAGSFLGTVPTMLERKGDFSQTRDANGNPIVIYDPRSTMLDPTAPAGTTRYIRTPFQGNVIPTQYLDSTGLNILANYPMPNQPGQGLSSVNNYFSNATTASNQNVVNLRIDHRINDAHSFFARFDWFQRDNINPDPYGNGLSYEPGNQRLPGYNIMGDHTWVLSPNLVFEHHFAYAHQESNRVPESLGYNPTKLGFNGNVVAGLTALSFPEVAATRISSIGPEGGLETDFGTVYQYAASLAQLKGKHSLKYGFDFRYFPTGLNIAQEVTVTANSNFTGGPNPQAVGGDSGSGIADLLLGTGTVSSGYSPGFHYSHPYYAFYAQDDYHLTPKLTLTYGLRYNLELPDQESKNQYVFLDLNSSSPLNAKVSSLGSLTGGPGFVGTNGLGSRLQTTQKLNFDPRLGFAYRWNDQTVVRGGFGIFHAPPVDLANSSAGFAAVTTSNPALANGVAPQFNQANPFPNGLTQPTGNSLGLDTLLGQNITGVPRQQKISYSEQWSFDIQRQLPGNFVVTLGYVGNNGLHLYSPVNYNQLPDADLALGSQLLTTVPNPFYGVITDPTSLLSAPTVQYGQLLRPHPQFQNMTASSSVGQSSYHALQLSVEHRFSQGLALLFTYTHSKMFDDVGDYLVTAQAQDNNCIPCERSISQQDLPNVIRLSGQYELPFGHGKPMVNQGWASQVVGGFTVGAFFTYDDGSPITVSSPNFSNSFGGGTSMRPDVTGISTHVPEGRTMKNGSLYFNPAAFTATPSFQFGNAPRYLADVRAPGTKNFDMLAAKKLYFTKRYSLDFRMEFFNAFNRVQFAGPNTSIASSSFGQIFLSQANTPREIQAGLRLSF</sequence>